<keyword evidence="1" id="KW-0540">Nuclease</keyword>
<dbReference type="EMBL" id="UINC01000830">
    <property type="protein sequence ID" value="SUZ61832.1"/>
    <property type="molecule type" value="Genomic_DNA"/>
</dbReference>
<evidence type="ECO:0000256" key="6">
    <source>
        <dbReference type="ARBA" id="ARBA00022839"/>
    </source>
</evidence>
<evidence type="ECO:0000256" key="8">
    <source>
        <dbReference type="ARBA" id="ARBA00023125"/>
    </source>
</evidence>
<evidence type="ECO:0000256" key="4">
    <source>
        <dbReference type="ARBA" id="ARBA00022801"/>
    </source>
</evidence>
<dbReference type="Pfam" id="PF13604">
    <property type="entry name" value="AAA_30"/>
    <property type="match status" value="1"/>
</dbReference>
<keyword evidence="7" id="KW-0067">ATP-binding</keyword>
<evidence type="ECO:0000256" key="3">
    <source>
        <dbReference type="ARBA" id="ARBA00022763"/>
    </source>
</evidence>
<dbReference type="CDD" id="cd17933">
    <property type="entry name" value="DEXSc_RecD-like"/>
    <property type="match status" value="1"/>
</dbReference>
<dbReference type="InterPro" id="IPR027417">
    <property type="entry name" value="P-loop_NTPase"/>
</dbReference>
<dbReference type="AlphaFoldDB" id="A0A381P4H0"/>
<dbReference type="GO" id="GO:0009338">
    <property type="term" value="C:exodeoxyribonuclease V complex"/>
    <property type="evidence" value="ECO:0007669"/>
    <property type="project" value="InterPro"/>
</dbReference>
<protein>
    <recommendedName>
        <fullName evidence="11">AAA+ ATPase domain-containing protein</fullName>
    </recommendedName>
</protein>
<dbReference type="CDD" id="cd18809">
    <property type="entry name" value="SF1_C_RecD"/>
    <property type="match status" value="1"/>
</dbReference>
<dbReference type="PANTHER" id="PTHR43788">
    <property type="entry name" value="DNA2/NAM7 HELICASE FAMILY MEMBER"/>
    <property type="match status" value="1"/>
</dbReference>
<dbReference type="Pfam" id="PF13538">
    <property type="entry name" value="UvrD_C_2"/>
    <property type="match status" value="1"/>
</dbReference>
<evidence type="ECO:0000256" key="2">
    <source>
        <dbReference type="ARBA" id="ARBA00022741"/>
    </source>
</evidence>
<evidence type="ECO:0000256" key="10">
    <source>
        <dbReference type="ARBA" id="ARBA00023235"/>
    </source>
</evidence>
<dbReference type="InterPro" id="IPR003593">
    <property type="entry name" value="AAA+_ATPase"/>
</dbReference>
<keyword evidence="6" id="KW-0269">Exonuclease</keyword>
<sequence length="587" mass="63233">MLQQLHAAWHQGQLSDVALHFAGLIARLDPVADENVLLGAALTSQYAVSGEVCMNLGEIAGTSVLVGADGAEIIAPKLSSWLTSLRRSSVVGIDDAYQPLVLENDDRLYLYQYRNLEARLASALRSRAEAPDFDVDPAQLNRALSVVFPVVAEAMEQREAAVLTVRRPFAVISGGPGTGKTTTVVRVLALLQELNIVVPDRVALSAPTGKAAARLREAVAQASTGSELLDVSPLGEAVTLHRLLGWRSGGRPPTYGANRAIPYDVVVVDEASMVDLALMTRLLEALPAKARLILLGDRDQLSSVEAGAVLGDICAAAESKPLLGSVARLGHSWRFTRDSQIGRLATAVTNGDTNEALATLSKSGQSDAIMRPVAKRTDLVDLLEDHCLDVYAEGLRLAATGAPAEAVFNSISRLQLLAAHRIGPGGVHELNQQVEKQLALRGLLRPGDTWYPGRPVLVTRNDYNLRLFNGDIGVVLPDPDQPERLKAVFAQSEGGWRAISPGRLPEHETAYAMTVHKSQGSEFNCVIMVLPERASLLLSRALLYTAITRATDRLEIWGSTEILEEAIRRRVRRASGLRDRLCSVGVT</sequence>
<evidence type="ECO:0000256" key="7">
    <source>
        <dbReference type="ARBA" id="ARBA00022840"/>
    </source>
</evidence>
<accession>A0A381P4H0</accession>
<dbReference type="GO" id="GO:0008854">
    <property type="term" value="F:exodeoxyribonuclease V activity"/>
    <property type="evidence" value="ECO:0007669"/>
    <property type="project" value="InterPro"/>
</dbReference>
<feature type="domain" description="AAA+ ATPase" evidence="11">
    <location>
        <begin position="166"/>
        <end position="345"/>
    </location>
</feature>
<organism evidence="12">
    <name type="scientific">marine metagenome</name>
    <dbReference type="NCBI Taxonomy" id="408172"/>
    <lineage>
        <taxon>unclassified sequences</taxon>
        <taxon>metagenomes</taxon>
        <taxon>ecological metagenomes</taxon>
    </lineage>
</organism>
<evidence type="ECO:0000256" key="9">
    <source>
        <dbReference type="ARBA" id="ARBA00023204"/>
    </source>
</evidence>
<gene>
    <name evidence="12" type="ORF">METZ01_LOCUS14686</name>
</gene>
<dbReference type="Gene3D" id="1.10.10.1020">
    <property type="entry name" value="RecBCD complex, subunit RecD, N-terminal domain"/>
    <property type="match status" value="1"/>
</dbReference>
<dbReference type="Pfam" id="PF21185">
    <property type="entry name" value="RecD_N"/>
    <property type="match status" value="1"/>
</dbReference>
<dbReference type="GO" id="GO:0006310">
    <property type="term" value="P:DNA recombination"/>
    <property type="evidence" value="ECO:0007669"/>
    <property type="project" value="InterPro"/>
</dbReference>
<keyword evidence="3" id="KW-0227">DNA damage</keyword>
<keyword evidence="9" id="KW-0234">DNA repair</keyword>
<dbReference type="InterPro" id="IPR049550">
    <property type="entry name" value="RecD_N"/>
</dbReference>
<dbReference type="InterPro" id="IPR006344">
    <property type="entry name" value="RecD"/>
</dbReference>
<dbReference type="InterPro" id="IPR050534">
    <property type="entry name" value="Coronavir_polyprotein_1ab"/>
</dbReference>
<evidence type="ECO:0000259" key="11">
    <source>
        <dbReference type="SMART" id="SM00382"/>
    </source>
</evidence>
<proteinExistence type="inferred from homology"/>
<keyword evidence="2" id="KW-0547">Nucleotide-binding</keyword>
<dbReference type="HAMAP" id="MF_01487">
    <property type="entry name" value="RecD"/>
    <property type="match status" value="1"/>
</dbReference>
<dbReference type="SUPFAM" id="SSF52540">
    <property type="entry name" value="P-loop containing nucleoside triphosphate hydrolases"/>
    <property type="match status" value="2"/>
</dbReference>
<keyword evidence="10" id="KW-0413">Isomerase</keyword>
<dbReference type="Gene3D" id="3.40.50.300">
    <property type="entry name" value="P-loop containing nucleotide triphosphate hydrolases"/>
    <property type="match status" value="3"/>
</dbReference>
<dbReference type="SMART" id="SM00382">
    <property type="entry name" value="AAA"/>
    <property type="match status" value="1"/>
</dbReference>
<dbReference type="InterPro" id="IPR027785">
    <property type="entry name" value="UvrD-like_helicase_C"/>
</dbReference>
<evidence type="ECO:0000256" key="1">
    <source>
        <dbReference type="ARBA" id="ARBA00022722"/>
    </source>
</evidence>
<dbReference type="PANTHER" id="PTHR43788:SF6">
    <property type="entry name" value="DNA HELICASE B"/>
    <property type="match status" value="1"/>
</dbReference>
<dbReference type="GO" id="GO:0003677">
    <property type="term" value="F:DNA binding"/>
    <property type="evidence" value="ECO:0007669"/>
    <property type="project" value="UniProtKB-KW"/>
</dbReference>
<reference evidence="12" key="1">
    <citation type="submission" date="2018-05" db="EMBL/GenBank/DDBJ databases">
        <authorList>
            <person name="Lanie J.A."/>
            <person name="Ng W.-L."/>
            <person name="Kazmierczak K.M."/>
            <person name="Andrzejewski T.M."/>
            <person name="Davidsen T.M."/>
            <person name="Wayne K.J."/>
            <person name="Tettelin H."/>
            <person name="Glass J.I."/>
            <person name="Rusch D."/>
            <person name="Podicherti R."/>
            <person name="Tsui H.-C.T."/>
            <person name="Winkler M.E."/>
        </authorList>
    </citation>
    <scope>NUCLEOTIDE SEQUENCE</scope>
</reference>
<dbReference type="NCBIfam" id="TIGR01447">
    <property type="entry name" value="recD"/>
    <property type="match status" value="1"/>
</dbReference>
<name>A0A381P4H0_9ZZZZ</name>
<dbReference type="GO" id="GO:0005524">
    <property type="term" value="F:ATP binding"/>
    <property type="evidence" value="ECO:0007669"/>
    <property type="project" value="UniProtKB-KW"/>
</dbReference>
<dbReference type="InterPro" id="IPR041851">
    <property type="entry name" value="RecD_N_sf"/>
</dbReference>
<keyword evidence="8" id="KW-0238">DNA-binding</keyword>
<dbReference type="GO" id="GO:0017116">
    <property type="term" value="F:single-stranded DNA helicase activity"/>
    <property type="evidence" value="ECO:0007669"/>
    <property type="project" value="TreeGrafter"/>
</dbReference>
<keyword evidence="4" id="KW-0378">Hydrolase</keyword>
<keyword evidence="5" id="KW-0347">Helicase</keyword>
<evidence type="ECO:0000256" key="5">
    <source>
        <dbReference type="ARBA" id="ARBA00022806"/>
    </source>
</evidence>
<dbReference type="GO" id="GO:0006302">
    <property type="term" value="P:double-strand break repair"/>
    <property type="evidence" value="ECO:0007669"/>
    <property type="project" value="InterPro"/>
</dbReference>
<evidence type="ECO:0000313" key="12">
    <source>
        <dbReference type="EMBL" id="SUZ61832.1"/>
    </source>
</evidence>